<dbReference type="AlphaFoldDB" id="T0LCG0"/>
<name>T0LCG0_9MICR</name>
<evidence type="ECO:0000313" key="2">
    <source>
        <dbReference type="Proteomes" id="UP000053780"/>
    </source>
</evidence>
<dbReference type="Proteomes" id="UP000053780">
    <property type="component" value="Unassembled WGS sequence"/>
</dbReference>
<organism evidence="1 2">
    <name type="scientific">Vairimorpha apis BRL 01</name>
    <dbReference type="NCBI Taxonomy" id="1037528"/>
    <lineage>
        <taxon>Eukaryota</taxon>
        <taxon>Fungi</taxon>
        <taxon>Fungi incertae sedis</taxon>
        <taxon>Microsporidia</taxon>
        <taxon>Nosematidae</taxon>
        <taxon>Vairimorpha</taxon>
    </lineage>
</organism>
<protein>
    <submittedName>
        <fullName evidence="1">Uncharacterized protein</fullName>
    </submittedName>
</protein>
<dbReference type="EMBL" id="KE647051">
    <property type="protein sequence ID" value="EQB62008.1"/>
    <property type="molecule type" value="Genomic_DNA"/>
</dbReference>
<gene>
    <name evidence="1" type="ORF">NAPIS_ORF00425</name>
</gene>
<dbReference type="HOGENOM" id="CLU_1065700_0_0_1"/>
<proteinExistence type="predicted"/>
<accession>T0LCG0</accession>
<keyword evidence="2" id="KW-1185">Reference proteome</keyword>
<dbReference type="VEuPathDB" id="MicrosporidiaDB:NAPIS_ORF00425"/>
<reference evidence="1 2" key="1">
    <citation type="journal article" date="2013" name="BMC Genomics">
        <title>Genome sequencing and comparative genomics of honey bee microsporidia, Nosema apis reveal novel insights into host-parasite interactions.</title>
        <authorList>
            <person name="Chen Yp."/>
            <person name="Pettis J.S."/>
            <person name="Zhao Y."/>
            <person name="Liu X."/>
            <person name="Tallon L.J."/>
            <person name="Sadzewicz L.D."/>
            <person name="Li R."/>
            <person name="Zheng H."/>
            <person name="Huang S."/>
            <person name="Zhang X."/>
            <person name="Hamilton M.C."/>
            <person name="Pernal S.F."/>
            <person name="Melathopoulos A.P."/>
            <person name="Yan X."/>
            <person name="Evans J.D."/>
        </authorList>
    </citation>
    <scope>NUCLEOTIDE SEQUENCE [LARGE SCALE GENOMIC DNA]</scope>
    <source>
        <strain evidence="1 2">BRL 01</strain>
    </source>
</reference>
<sequence length="244" mass="28764">MNIITKTKIKALKTALLKRKTNLIIIHGPSGCLKTSFIKETCASLNLQIEYIDNILQYKSKLVLKNSVGLTDLDDFDYFIKYKSKICNITNLIIETRCLPYIYKYIPSSICINLNKLTIKQLSKLNIKECDDLNLIRGNLHRLTFYKYSHCIPSYNIYKYLNFIYSFSYNTSDNVDNKPDDNQLLNKYIFYNSLYLIDFDDLYNVYNVISLCDSKLQEFDEYLIYIIKTSKKNNIEGFYNFKII</sequence>
<dbReference type="OrthoDB" id="2191642at2759"/>
<evidence type="ECO:0000313" key="1">
    <source>
        <dbReference type="EMBL" id="EQB62008.1"/>
    </source>
</evidence>